<accession>A0A4R1Q8M0</accession>
<proteinExistence type="predicted"/>
<dbReference type="SUPFAM" id="SSF56935">
    <property type="entry name" value="Porins"/>
    <property type="match status" value="1"/>
</dbReference>
<evidence type="ECO:0000313" key="3">
    <source>
        <dbReference type="Proteomes" id="UP000295063"/>
    </source>
</evidence>
<dbReference type="AlphaFoldDB" id="A0A4R1Q8M0"/>
<name>A0A4R1Q8M0_9FIRM</name>
<dbReference type="EMBL" id="SLUI01000003">
    <property type="protein sequence ID" value="TCL38731.1"/>
    <property type="molecule type" value="Genomic_DNA"/>
</dbReference>
<keyword evidence="3" id="KW-1185">Reference proteome</keyword>
<evidence type="ECO:0000256" key="1">
    <source>
        <dbReference type="SAM" id="MobiDB-lite"/>
    </source>
</evidence>
<evidence type="ECO:0000313" key="2">
    <source>
        <dbReference type="EMBL" id="TCL38731.1"/>
    </source>
</evidence>
<protein>
    <submittedName>
        <fullName evidence="2">Uncharacterized protein</fullName>
    </submittedName>
</protein>
<organism evidence="2 3">
    <name type="scientific">Anaerospora hongkongensis</name>
    <dbReference type="NCBI Taxonomy" id="244830"/>
    <lineage>
        <taxon>Bacteria</taxon>
        <taxon>Bacillati</taxon>
        <taxon>Bacillota</taxon>
        <taxon>Negativicutes</taxon>
        <taxon>Selenomonadales</taxon>
        <taxon>Sporomusaceae</taxon>
        <taxon>Anaerospora</taxon>
    </lineage>
</organism>
<gene>
    <name evidence="2" type="ORF">EV210_103211</name>
</gene>
<feature type="region of interest" description="Disordered" evidence="1">
    <location>
        <begin position="171"/>
        <end position="191"/>
    </location>
</feature>
<reference evidence="2 3" key="1">
    <citation type="submission" date="2019-03" db="EMBL/GenBank/DDBJ databases">
        <title>Genomic Encyclopedia of Type Strains, Phase IV (KMG-IV): sequencing the most valuable type-strain genomes for metagenomic binning, comparative biology and taxonomic classification.</title>
        <authorList>
            <person name="Goeker M."/>
        </authorList>
    </citation>
    <scope>NUCLEOTIDE SEQUENCE [LARGE SCALE GENOMIC DNA]</scope>
    <source>
        <strain evidence="2 3">DSM 15969</strain>
    </source>
</reference>
<sequence length="495" mass="53815">MLLAMTAAISITAGNQFGDGPKGNVVYAASLPANTDESAKADFAYEMAQITAKLFAAPSTNVETFKVEYSYAIARVTAKVMPLLPEGQRRDFAYTMAQNTARIMNDSNLNVERAKADFSYEMATLTSKMIAGSTNLASAGAASGNAAAGSLSSGGSSAPLLRNNADIEPKAAALPSPPISAVPEQKTKANPSYIAPETYNGLINELKHVGDASNRQPDNKVNIDGEVRYHYAQNSGPDLFDRDSAGIRVRLGLDVPIEEDWRLYGMLEGQKKILNYNNFLKPSRLYAAGQTGETKVTVGSFGYLMAEGNIYDSGFKGVRADFGKPVKYTLGYGQTDETKETLTASARYEDYDYNLEAGVYHYNMAGGKQNTIRTFGGNYNFSNFGVGAMILQSSPQDHGDGTGYVFSVNYGDLKSWRPGTYSIFAKYYNQPRYTFIAHGMNGKGSVMENGFKGYGVGISYTLAENMVAGTEYYHLSDKADGSKGNTWWNYVTRYF</sequence>
<comment type="caution">
    <text evidence="2">The sequence shown here is derived from an EMBL/GenBank/DDBJ whole genome shotgun (WGS) entry which is preliminary data.</text>
</comment>
<dbReference type="Proteomes" id="UP000295063">
    <property type="component" value="Unassembled WGS sequence"/>
</dbReference>